<comment type="caution">
    <text evidence="1">The sequence shown here is derived from an EMBL/GenBank/DDBJ whole genome shotgun (WGS) entry which is preliminary data.</text>
</comment>
<reference evidence="2" key="1">
    <citation type="journal article" date="2022" name="Mol. Ecol. Resour.">
        <title>The genomes of chicory, endive, great burdock and yacon provide insights into Asteraceae palaeo-polyploidization history and plant inulin production.</title>
        <authorList>
            <person name="Fan W."/>
            <person name="Wang S."/>
            <person name="Wang H."/>
            <person name="Wang A."/>
            <person name="Jiang F."/>
            <person name="Liu H."/>
            <person name="Zhao H."/>
            <person name="Xu D."/>
            <person name="Zhang Y."/>
        </authorList>
    </citation>
    <scope>NUCLEOTIDE SEQUENCE [LARGE SCALE GENOMIC DNA]</scope>
    <source>
        <strain evidence="2">cv. Yunnan</strain>
    </source>
</reference>
<reference evidence="1 2" key="2">
    <citation type="journal article" date="2022" name="Mol. Ecol. Resour.">
        <title>The genomes of chicory, endive, great burdock and yacon provide insights into Asteraceae paleo-polyploidization history and plant inulin production.</title>
        <authorList>
            <person name="Fan W."/>
            <person name="Wang S."/>
            <person name="Wang H."/>
            <person name="Wang A."/>
            <person name="Jiang F."/>
            <person name="Liu H."/>
            <person name="Zhao H."/>
            <person name="Xu D."/>
            <person name="Zhang Y."/>
        </authorList>
    </citation>
    <scope>NUCLEOTIDE SEQUENCE [LARGE SCALE GENOMIC DNA]</scope>
    <source>
        <strain evidence="2">cv. Yunnan</strain>
        <tissue evidence="1">Leaves</tissue>
    </source>
</reference>
<accession>A0ACB8ZDF3</accession>
<dbReference type="EMBL" id="CM042043">
    <property type="protein sequence ID" value="KAI3695349.1"/>
    <property type="molecule type" value="Genomic_DNA"/>
</dbReference>
<keyword evidence="2" id="KW-1185">Reference proteome</keyword>
<evidence type="ECO:0000313" key="2">
    <source>
        <dbReference type="Proteomes" id="UP001056120"/>
    </source>
</evidence>
<evidence type="ECO:0000313" key="1">
    <source>
        <dbReference type="EMBL" id="KAI3695349.1"/>
    </source>
</evidence>
<gene>
    <name evidence="1" type="ORF">L1987_78345</name>
</gene>
<protein>
    <submittedName>
        <fullName evidence="1">Uncharacterized protein</fullName>
    </submittedName>
</protein>
<organism evidence="1 2">
    <name type="scientific">Smallanthus sonchifolius</name>
    <dbReference type="NCBI Taxonomy" id="185202"/>
    <lineage>
        <taxon>Eukaryota</taxon>
        <taxon>Viridiplantae</taxon>
        <taxon>Streptophyta</taxon>
        <taxon>Embryophyta</taxon>
        <taxon>Tracheophyta</taxon>
        <taxon>Spermatophyta</taxon>
        <taxon>Magnoliopsida</taxon>
        <taxon>eudicotyledons</taxon>
        <taxon>Gunneridae</taxon>
        <taxon>Pentapetalae</taxon>
        <taxon>asterids</taxon>
        <taxon>campanulids</taxon>
        <taxon>Asterales</taxon>
        <taxon>Asteraceae</taxon>
        <taxon>Asteroideae</taxon>
        <taxon>Heliantheae alliance</taxon>
        <taxon>Millerieae</taxon>
        <taxon>Smallanthus</taxon>
    </lineage>
</organism>
<name>A0ACB8ZDF3_9ASTR</name>
<proteinExistence type="predicted"/>
<sequence>MVITITHQHLAIRTLHFLQQILNNPISNLHSNSTISSSQPSDCIRNDMGLSSYSNPADAGMLCVILVNTVISISMMKEMKLIWRNSEVKPHHSVTYPRVMPRNKNARFV</sequence>
<dbReference type="Proteomes" id="UP001056120">
    <property type="component" value="Linkage Group LG26"/>
</dbReference>